<proteinExistence type="predicted"/>
<name>A0A813F546_POLGL</name>
<keyword evidence="2" id="KW-0812">Transmembrane</keyword>
<protein>
    <submittedName>
        <fullName evidence="3">Uncharacterized protein</fullName>
    </submittedName>
</protein>
<comment type="caution">
    <text evidence="3">The sequence shown here is derived from an EMBL/GenBank/DDBJ whole genome shotgun (WGS) entry which is preliminary data.</text>
</comment>
<gene>
    <name evidence="3" type="ORF">PGLA1383_LOCUS25791</name>
</gene>
<feature type="region of interest" description="Disordered" evidence="1">
    <location>
        <begin position="86"/>
        <end position="126"/>
    </location>
</feature>
<feature type="non-terminal residue" evidence="3">
    <location>
        <position position="203"/>
    </location>
</feature>
<evidence type="ECO:0000256" key="2">
    <source>
        <dbReference type="SAM" id="Phobius"/>
    </source>
</evidence>
<keyword evidence="2" id="KW-1133">Transmembrane helix</keyword>
<dbReference type="Proteomes" id="UP000654075">
    <property type="component" value="Unassembled WGS sequence"/>
</dbReference>
<dbReference type="AlphaFoldDB" id="A0A813F546"/>
<evidence type="ECO:0000313" key="3">
    <source>
        <dbReference type="EMBL" id="CAE8607886.1"/>
    </source>
</evidence>
<accession>A0A813F546</accession>
<evidence type="ECO:0000313" key="4">
    <source>
        <dbReference type="Proteomes" id="UP000654075"/>
    </source>
</evidence>
<feature type="transmembrane region" description="Helical" evidence="2">
    <location>
        <begin position="163"/>
        <end position="182"/>
    </location>
</feature>
<sequence length="203" mass="21310">ATRPIVVPWMGPPPGFAAVRCLGSTTPWRDSCDLEEANRECEPKRASRGAAAAWSALAAFGAVPQLISSALALRVPSHWQPLAFQAPPALRRGSPERSVSPLRRRGAAGGSQKRRTGRQAEDAPHDHPLEAEAGLASHKGASVAAGSSAGVLARLLETQRDNLKLLALGIVSALVFGSLVTLNQGGIAGSEWFSCYVIEYALS</sequence>
<evidence type="ECO:0000256" key="1">
    <source>
        <dbReference type="SAM" id="MobiDB-lite"/>
    </source>
</evidence>
<organism evidence="3 4">
    <name type="scientific">Polarella glacialis</name>
    <name type="common">Dinoflagellate</name>
    <dbReference type="NCBI Taxonomy" id="89957"/>
    <lineage>
        <taxon>Eukaryota</taxon>
        <taxon>Sar</taxon>
        <taxon>Alveolata</taxon>
        <taxon>Dinophyceae</taxon>
        <taxon>Suessiales</taxon>
        <taxon>Suessiaceae</taxon>
        <taxon>Polarella</taxon>
    </lineage>
</organism>
<keyword evidence="2" id="KW-0472">Membrane</keyword>
<dbReference type="EMBL" id="CAJNNV010022168">
    <property type="protein sequence ID" value="CAE8607886.1"/>
    <property type="molecule type" value="Genomic_DNA"/>
</dbReference>
<feature type="compositionally biased region" description="Basic residues" evidence="1">
    <location>
        <begin position="102"/>
        <end position="117"/>
    </location>
</feature>
<feature type="non-terminal residue" evidence="3">
    <location>
        <position position="1"/>
    </location>
</feature>
<reference evidence="3" key="1">
    <citation type="submission" date="2021-02" db="EMBL/GenBank/DDBJ databases">
        <authorList>
            <person name="Dougan E. K."/>
            <person name="Rhodes N."/>
            <person name="Thang M."/>
            <person name="Chan C."/>
        </authorList>
    </citation>
    <scope>NUCLEOTIDE SEQUENCE</scope>
</reference>
<keyword evidence="4" id="KW-1185">Reference proteome</keyword>